<dbReference type="EMBL" id="JAXCGZ010013565">
    <property type="protein sequence ID" value="KAK7072284.1"/>
    <property type="molecule type" value="Genomic_DNA"/>
</dbReference>
<dbReference type="SUPFAM" id="SSF49764">
    <property type="entry name" value="HSP20-like chaperones"/>
    <property type="match status" value="1"/>
</dbReference>
<evidence type="ECO:0000256" key="2">
    <source>
        <dbReference type="RuleBase" id="RU003616"/>
    </source>
</evidence>
<gene>
    <name evidence="5" type="ORF">SK128_012758</name>
</gene>
<dbReference type="Gene3D" id="2.60.40.790">
    <property type="match status" value="1"/>
</dbReference>
<evidence type="ECO:0000256" key="1">
    <source>
        <dbReference type="PROSITE-ProRule" id="PRU00285"/>
    </source>
</evidence>
<protein>
    <recommendedName>
        <fullName evidence="4">SHSP domain-containing protein</fullName>
    </recommendedName>
</protein>
<feature type="compositionally biased region" description="Low complexity" evidence="3">
    <location>
        <begin position="179"/>
        <end position="211"/>
    </location>
</feature>
<reference evidence="5 6" key="1">
    <citation type="submission" date="2023-11" db="EMBL/GenBank/DDBJ databases">
        <title>Halocaridina rubra genome assembly.</title>
        <authorList>
            <person name="Smith C."/>
        </authorList>
    </citation>
    <scope>NUCLEOTIDE SEQUENCE [LARGE SCALE GENOMIC DNA]</scope>
    <source>
        <strain evidence="5">EP-1</strain>
        <tissue evidence="5">Whole</tissue>
    </source>
</reference>
<evidence type="ECO:0000313" key="5">
    <source>
        <dbReference type="EMBL" id="KAK7072284.1"/>
    </source>
</evidence>
<accession>A0AAN8X3J3</accession>
<dbReference type="GO" id="GO:0005737">
    <property type="term" value="C:cytoplasm"/>
    <property type="evidence" value="ECO:0007669"/>
    <property type="project" value="TreeGrafter"/>
</dbReference>
<sequence length="271" mass="29464">MSSFGFKSTIMSSTKTLSIVKRESFLDDSFFKESWEDFDKAMQSILDKFDNQGLKVDTNSRLACRDVYSKIRSSKIDEDLYASQALQITEKDGNFSAVMDVKDFNPTDLQVRVVDDRVVVEGKYEKKSEDGSSMSSKSFYKEFTLPAVANIDLVSTALSKDGVLTIKAPKREGDAPNPSGALTSSSSSVQQSSSFQQSSAASATSASSMTSTKKVSMSSSSTSSFSSSSTSNFASGFSNVGGMDSLEDMAKDMKDRLVFSHETVNLKLPEQ</sequence>
<dbReference type="GO" id="GO:0042026">
    <property type="term" value="P:protein refolding"/>
    <property type="evidence" value="ECO:0007669"/>
    <property type="project" value="TreeGrafter"/>
</dbReference>
<proteinExistence type="inferred from homology"/>
<dbReference type="Proteomes" id="UP001381693">
    <property type="component" value="Unassembled WGS sequence"/>
</dbReference>
<dbReference type="GO" id="GO:0009408">
    <property type="term" value="P:response to heat"/>
    <property type="evidence" value="ECO:0007669"/>
    <property type="project" value="TreeGrafter"/>
</dbReference>
<name>A0AAN8X3J3_HALRR</name>
<dbReference type="CDD" id="cd06526">
    <property type="entry name" value="metazoan_ACD"/>
    <property type="match status" value="1"/>
</dbReference>
<dbReference type="AlphaFoldDB" id="A0AAN8X3J3"/>
<dbReference type="PANTHER" id="PTHR45640:SF26">
    <property type="entry name" value="RE23625P"/>
    <property type="match status" value="1"/>
</dbReference>
<dbReference type="Pfam" id="PF00011">
    <property type="entry name" value="HSP20"/>
    <property type="match status" value="1"/>
</dbReference>
<keyword evidence="6" id="KW-1185">Reference proteome</keyword>
<dbReference type="PANTHER" id="PTHR45640">
    <property type="entry name" value="HEAT SHOCK PROTEIN HSP-12.2-RELATED"/>
    <property type="match status" value="1"/>
</dbReference>
<feature type="region of interest" description="Disordered" evidence="3">
    <location>
        <begin position="169"/>
        <end position="211"/>
    </location>
</feature>
<evidence type="ECO:0000256" key="3">
    <source>
        <dbReference type="SAM" id="MobiDB-lite"/>
    </source>
</evidence>
<dbReference type="InterPro" id="IPR002068">
    <property type="entry name" value="A-crystallin/Hsp20_dom"/>
</dbReference>
<dbReference type="GO" id="GO:0051082">
    <property type="term" value="F:unfolded protein binding"/>
    <property type="evidence" value="ECO:0007669"/>
    <property type="project" value="TreeGrafter"/>
</dbReference>
<dbReference type="PRINTS" id="PR00299">
    <property type="entry name" value="ACRYSTALLIN"/>
</dbReference>
<organism evidence="5 6">
    <name type="scientific">Halocaridina rubra</name>
    <name type="common">Hawaiian red shrimp</name>
    <dbReference type="NCBI Taxonomy" id="373956"/>
    <lineage>
        <taxon>Eukaryota</taxon>
        <taxon>Metazoa</taxon>
        <taxon>Ecdysozoa</taxon>
        <taxon>Arthropoda</taxon>
        <taxon>Crustacea</taxon>
        <taxon>Multicrustacea</taxon>
        <taxon>Malacostraca</taxon>
        <taxon>Eumalacostraca</taxon>
        <taxon>Eucarida</taxon>
        <taxon>Decapoda</taxon>
        <taxon>Pleocyemata</taxon>
        <taxon>Caridea</taxon>
        <taxon>Atyoidea</taxon>
        <taxon>Atyidae</taxon>
        <taxon>Halocaridina</taxon>
    </lineage>
</organism>
<dbReference type="GO" id="GO:0005634">
    <property type="term" value="C:nucleus"/>
    <property type="evidence" value="ECO:0007669"/>
    <property type="project" value="TreeGrafter"/>
</dbReference>
<dbReference type="PROSITE" id="PS01031">
    <property type="entry name" value="SHSP"/>
    <property type="match status" value="1"/>
</dbReference>
<feature type="domain" description="SHSP" evidence="4">
    <location>
        <begin position="77"/>
        <end position="185"/>
    </location>
</feature>
<evidence type="ECO:0000259" key="4">
    <source>
        <dbReference type="PROSITE" id="PS01031"/>
    </source>
</evidence>
<evidence type="ECO:0000313" key="6">
    <source>
        <dbReference type="Proteomes" id="UP001381693"/>
    </source>
</evidence>
<comment type="caution">
    <text evidence="5">The sequence shown here is derived from an EMBL/GenBank/DDBJ whole genome shotgun (WGS) entry which is preliminary data.</text>
</comment>
<dbReference type="InterPro" id="IPR001436">
    <property type="entry name" value="Alpha-crystallin/sHSP_animal"/>
</dbReference>
<comment type="similarity">
    <text evidence="1 2">Belongs to the small heat shock protein (HSP20) family.</text>
</comment>
<dbReference type="InterPro" id="IPR008978">
    <property type="entry name" value="HSP20-like_chaperone"/>
</dbReference>